<feature type="signal peptide" evidence="1">
    <location>
        <begin position="1"/>
        <end position="28"/>
    </location>
</feature>
<organism evidence="2 3">
    <name type="scientific">Rubricella aquisinus</name>
    <dbReference type="NCBI Taxonomy" id="2028108"/>
    <lineage>
        <taxon>Bacteria</taxon>
        <taxon>Pseudomonadati</taxon>
        <taxon>Pseudomonadota</taxon>
        <taxon>Alphaproteobacteria</taxon>
        <taxon>Rhodobacterales</taxon>
        <taxon>Paracoccaceae</taxon>
        <taxon>Rubricella</taxon>
    </lineage>
</organism>
<dbReference type="Proteomes" id="UP000553766">
    <property type="component" value="Unassembled WGS sequence"/>
</dbReference>
<gene>
    <name evidence="2" type="ORF">FHS89_002774</name>
</gene>
<protein>
    <submittedName>
        <fullName evidence="2">Uncharacterized protein</fullName>
    </submittedName>
</protein>
<dbReference type="AlphaFoldDB" id="A0A840X1S8"/>
<evidence type="ECO:0000313" key="2">
    <source>
        <dbReference type="EMBL" id="MBB5516734.1"/>
    </source>
</evidence>
<sequence length="85" mass="8959">MGVKMQKQRNHAWLSGLLGLLIGTSVFAAIPQGSGVATHSGQASLYASWPVTHARPDAASASEIAMQQRVIAAAQEAFMMSAHVR</sequence>
<proteinExistence type="predicted"/>
<evidence type="ECO:0000256" key="1">
    <source>
        <dbReference type="SAM" id="SignalP"/>
    </source>
</evidence>
<feature type="chain" id="PRO_5032665448" evidence="1">
    <location>
        <begin position="29"/>
        <end position="85"/>
    </location>
</feature>
<keyword evidence="3" id="KW-1185">Reference proteome</keyword>
<name>A0A840X1S8_9RHOB</name>
<keyword evidence="1" id="KW-0732">Signal</keyword>
<comment type="caution">
    <text evidence="2">The sequence shown here is derived from an EMBL/GenBank/DDBJ whole genome shotgun (WGS) entry which is preliminary data.</text>
</comment>
<dbReference type="RefSeq" id="WP_184012634.1">
    <property type="nucleotide sequence ID" value="NZ_JACIJS010000008.1"/>
</dbReference>
<accession>A0A840X1S8</accession>
<evidence type="ECO:0000313" key="3">
    <source>
        <dbReference type="Proteomes" id="UP000553766"/>
    </source>
</evidence>
<dbReference type="EMBL" id="JACIJS010000008">
    <property type="protein sequence ID" value="MBB5516734.1"/>
    <property type="molecule type" value="Genomic_DNA"/>
</dbReference>
<reference evidence="2 3" key="1">
    <citation type="submission" date="2020-08" db="EMBL/GenBank/DDBJ databases">
        <title>Genomic Encyclopedia of Type Strains, Phase IV (KMG-IV): sequencing the most valuable type-strain genomes for metagenomic binning, comparative biology and taxonomic classification.</title>
        <authorList>
            <person name="Goeker M."/>
        </authorList>
    </citation>
    <scope>NUCLEOTIDE SEQUENCE [LARGE SCALE GENOMIC DNA]</scope>
    <source>
        <strain evidence="2 3">DSM 103377</strain>
    </source>
</reference>